<dbReference type="Proteomes" id="UP000078540">
    <property type="component" value="Unassembled WGS sequence"/>
</dbReference>
<accession>A0A195B6J7</accession>
<evidence type="ECO:0000256" key="1">
    <source>
        <dbReference type="SAM" id="MobiDB-lite"/>
    </source>
</evidence>
<sequence length="87" mass="9893">MRYRKSRSSSLGRPAPYRRSRQSRGEPFFPRNTEEQNFLSGKVSAAARKSYSQASVASRCPRLAAHSPFFKIDVLAPLYRGNVDEEL</sequence>
<keyword evidence="3" id="KW-1185">Reference proteome</keyword>
<organism evidence="2 3">
    <name type="scientific">Atta colombica</name>
    <dbReference type="NCBI Taxonomy" id="520822"/>
    <lineage>
        <taxon>Eukaryota</taxon>
        <taxon>Metazoa</taxon>
        <taxon>Ecdysozoa</taxon>
        <taxon>Arthropoda</taxon>
        <taxon>Hexapoda</taxon>
        <taxon>Insecta</taxon>
        <taxon>Pterygota</taxon>
        <taxon>Neoptera</taxon>
        <taxon>Endopterygota</taxon>
        <taxon>Hymenoptera</taxon>
        <taxon>Apocrita</taxon>
        <taxon>Aculeata</taxon>
        <taxon>Formicoidea</taxon>
        <taxon>Formicidae</taxon>
        <taxon>Myrmicinae</taxon>
        <taxon>Atta</taxon>
    </lineage>
</organism>
<name>A0A195B6J7_9HYME</name>
<evidence type="ECO:0000313" key="3">
    <source>
        <dbReference type="Proteomes" id="UP000078540"/>
    </source>
</evidence>
<dbReference type="EMBL" id="KQ976574">
    <property type="protein sequence ID" value="KYM80131.1"/>
    <property type="molecule type" value="Genomic_DNA"/>
</dbReference>
<proteinExistence type="predicted"/>
<feature type="region of interest" description="Disordered" evidence="1">
    <location>
        <begin position="1"/>
        <end position="33"/>
    </location>
</feature>
<reference evidence="2 3" key="1">
    <citation type="submission" date="2015-09" db="EMBL/GenBank/DDBJ databases">
        <title>Atta colombica WGS genome.</title>
        <authorList>
            <person name="Nygaard S."/>
            <person name="Hu H."/>
            <person name="Boomsma J."/>
            <person name="Zhang G."/>
        </authorList>
    </citation>
    <scope>NUCLEOTIDE SEQUENCE [LARGE SCALE GENOMIC DNA]</scope>
    <source>
        <strain evidence="2">Treedump-2</strain>
        <tissue evidence="2">Whole body</tissue>
    </source>
</reference>
<dbReference type="AlphaFoldDB" id="A0A195B6J7"/>
<evidence type="ECO:0000313" key="2">
    <source>
        <dbReference type="EMBL" id="KYM80131.1"/>
    </source>
</evidence>
<protein>
    <submittedName>
        <fullName evidence="2">Uncharacterized protein</fullName>
    </submittedName>
</protein>
<gene>
    <name evidence="2" type="ORF">ALC53_09225</name>
</gene>